<dbReference type="SUPFAM" id="SSF69322">
    <property type="entry name" value="Tricorn protease domain 2"/>
    <property type="match status" value="1"/>
</dbReference>
<organism evidence="3 5">
    <name type="scientific">Streptomyces antibioticus</name>
    <dbReference type="NCBI Taxonomy" id="1890"/>
    <lineage>
        <taxon>Bacteria</taxon>
        <taxon>Bacillati</taxon>
        <taxon>Actinomycetota</taxon>
        <taxon>Actinomycetes</taxon>
        <taxon>Kitasatosporales</taxon>
        <taxon>Streptomycetaceae</taxon>
        <taxon>Streptomyces</taxon>
    </lineage>
</organism>
<name>A0AAE6Y8C4_STRAT</name>
<evidence type="ECO:0000313" key="2">
    <source>
        <dbReference type="EMBL" id="OOQ52953.1"/>
    </source>
</evidence>
<dbReference type="InterPro" id="IPR015943">
    <property type="entry name" value="WD40/YVTN_repeat-like_dom_sf"/>
</dbReference>
<accession>A0AAE6Y8C4</accession>
<keyword evidence="4" id="KW-1185">Reference proteome</keyword>
<sequence>MNPPDRFVRILYVEGAGLLASDTYGRVHLLDEELRTVASSPFVRQGRPLYGLAAAEGWVIGKDRMGAVFRWSLDTLDLVDRLDPATACDRAGLLPREEPSPCSSRGIGVWDGRVFVTGGYHRQMLVLDLHTFEVLEIRPNITGDSPLEWACTEHPTRHAVSDKHGNLRFGSFTDGVFPELVKLDDGNIHRVRYDARHDRFWATQDFGEGDNADIANGVVVVGMSGEKEGELLFARDDVEFVAFSPDFGRAYAGGFDGELHLFDNTRRALRVERTVTGFPHQLSDLTVGPGGEVYVLCQDGTLLELDAAGAFVRERGHRRQAVWDVQPSREDPRTLYCATDSGVAVARVEDSATGPMLRVEAEHPTEWGFTRRVAPVASGWVGVTRDRTVFRADRDGTVRWHHRLPDLPHTVAVSPDGGRALVATNGGAVELDTADGRRLADLQVDGGLPVWATAYLPDGDRVLITRNGVIAVLDAGDGSPRWRFDQGEYPKRAWTQDDRLYVVGDGGLKEIEIGVGVAARWSRLLSNTVENAVVADGLVCASSYGMQLAAYEHGTAKFVGLLEDLADYPKALAVIRDADDAPHLLVGCRTGLLSLYRLGEGPGRRVFTKLRDHWLPRRPAHYTLRHHDHPDAPGAPRPASAGAVS</sequence>
<feature type="compositionally biased region" description="Low complexity" evidence="1">
    <location>
        <begin position="632"/>
        <end position="645"/>
    </location>
</feature>
<dbReference type="EMBL" id="LHQL01000007">
    <property type="protein sequence ID" value="OOQ52953.1"/>
    <property type="molecule type" value="Genomic_DNA"/>
</dbReference>
<dbReference type="Gene3D" id="2.130.10.10">
    <property type="entry name" value="YVTN repeat-like/Quinoprotein amine dehydrogenase"/>
    <property type="match status" value="2"/>
</dbReference>
<dbReference type="EMBL" id="CP050692">
    <property type="protein sequence ID" value="QIT44109.1"/>
    <property type="molecule type" value="Genomic_DNA"/>
</dbReference>
<protein>
    <submittedName>
        <fullName evidence="3">WD40 repeat domain-containing protein</fullName>
    </submittedName>
</protein>
<evidence type="ECO:0000313" key="3">
    <source>
        <dbReference type="EMBL" id="QIT44109.1"/>
    </source>
</evidence>
<dbReference type="RefSeq" id="WP_078633224.1">
    <property type="nucleotide sequence ID" value="NZ_CM007717.1"/>
</dbReference>
<feature type="region of interest" description="Disordered" evidence="1">
    <location>
        <begin position="623"/>
        <end position="645"/>
    </location>
</feature>
<dbReference type="SUPFAM" id="SSF50969">
    <property type="entry name" value="YVTN repeat-like/Quinoprotein amine dehydrogenase"/>
    <property type="match status" value="1"/>
</dbReference>
<evidence type="ECO:0000313" key="4">
    <source>
        <dbReference type="Proteomes" id="UP000190306"/>
    </source>
</evidence>
<reference evidence="3 5" key="2">
    <citation type="submission" date="2020-03" db="EMBL/GenBank/DDBJ databases">
        <title>Is there a link between lipid content and antibiotic production in Streptomyces?</title>
        <authorList>
            <person name="David M."/>
            <person name="Lejeune C."/>
            <person name="Abreu S."/>
            <person name="Thibessard A."/>
            <person name="Leblond P."/>
            <person name="Chaminade P."/>
            <person name="Virolle M.-J."/>
        </authorList>
    </citation>
    <scope>NUCLEOTIDE SEQUENCE [LARGE SCALE GENOMIC DNA]</scope>
    <source>
        <strain evidence="3 5">DSM 41481</strain>
    </source>
</reference>
<proteinExistence type="predicted"/>
<dbReference type="Proteomes" id="UP000502504">
    <property type="component" value="Chromosome"/>
</dbReference>
<reference evidence="2 4" key="1">
    <citation type="submission" date="2015-07" db="EMBL/GenBank/DDBJ databases">
        <title>Draft Genome Sequence of Streptomyces antibioticus, IMRU 3720 reveals insights in the evolution of actinomycin biosynthetic gene clusters in Streptomyces.</title>
        <authorList>
            <person name="Crnovcic I."/>
            <person name="Ruckert C."/>
            <person name="Kalinowksi J."/>
            <person name="Keller U."/>
        </authorList>
    </citation>
    <scope>NUCLEOTIDE SEQUENCE [LARGE SCALE GENOMIC DNA]</scope>
    <source>
        <strain evidence="2 4">DSM 41481</strain>
    </source>
</reference>
<evidence type="ECO:0000256" key="1">
    <source>
        <dbReference type="SAM" id="MobiDB-lite"/>
    </source>
</evidence>
<gene>
    <name evidence="2" type="ORF">AFM16_11380</name>
    <name evidence="3" type="ORF">HCX60_11545</name>
</gene>
<dbReference type="AlphaFoldDB" id="A0AAE6Y8C4"/>
<dbReference type="InterPro" id="IPR011044">
    <property type="entry name" value="Quino_amine_DH_bsu"/>
</dbReference>
<dbReference type="Proteomes" id="UP000190306">
    <property type="component" value="Chromosome"/>
</dbReference>
<evidence type="ECO:0000313" key="5">
    <source>
        <dbReference type="Proteomes" id="UP000502504"/>
    </source>
</evidence>